<comment type="caution">
    <text evidence="1">The sequence shown here is derived from an EMBL/GenBank/DDBJ whole genome shotgun (WGS) entry which is preliminary data.</text>
</comment>
<dbReference type="AlphaFoldDB" id="A0A1F4S2S3"/>
<gene>
    <name evidence="1" type="ORF">A2290_08555</name>
</gene>
<reference evidence="1 2" key="1">
    <citation type="journal article" date="2016" name="Nat. Commun.">
        <title>Thousands of microbial genomes shed light on interconnected biogeochemical processes in an aquifer system.</title>
        <authorList>
            <person name="Anantharaman K."/>
            <person name="Brown C.T."/>
            <person name="Hug L.A."/>
            <person name="Sharon I."/>
            <person name="Castelle C.J."/>
            <person name="Probst A.J."/>
            <person name="Thomas B.C."/>
            <person name="Singh A."/>
            <person name="Wilkins M.J."/>
            <person name="Karaoz U."/>
            <person name="Brodie E.L."/>
            <person name="Williams K.H."/>
            <person name="Hubbard S.S."/>
            <person name="Banfield J.F."/>
        </authorList>
    </citation>
    <scope>NUCLEOTIDE SEQUENCE [LARGE SCALE GENOMIC DNA]</scope>
</reference>
<sequence length="257" mass="28963">MVTVDYKVIRDSKLSPLAQGPFFKLTAFPAVLFQATISALVNAGVFSRLKLPEGKALITNIKQDISDLLTIMEYAETTEREIKDLLMSIIQIANIQVKTPEGEKILCEETLINTLESLSKNRFTFYGTLGKIMQSVLLPQVLYKKEFLQLPENEKTKRTLRMQIVFASSLDTEVVYPFLIKASEAKDISLAKEAVNMLELKLVECSQKAERAIKEALLKVAKRDDLDQITRSMASGIATDRIYNFSNKTLEIVDDCE</sequence>
<evidence type="ECO:0000313" key="1">
    <source>
        <dbReference type="EMBL" id="OGC14732.1"/>
    </source>
</evidence>
<accession>A0A1F4S2S3</accession>
<evidence type="ECO:0000313" key="2">
    <source>
        <dbReference type="Proteomes" id="UP000177905"/>
    </source>
</evidence>
<dbReference type="Proteomes" id="UP000177905">
    <property type="component" value="Unassembled WGS sequence"/>
</dbReference>
<name>A0A1F4S2S3_UNCSA</name>
<dbReference type="EMBL" id="MEUA01000031">
    <property type="protein sequence ID" value="OGC14732.1"/>
    <property type="molecule type" value="Genomic_DNA"/>
</dbReference>
<proteinExistence type="predicted"/>
<organism evidence="1 2">
    <name type="scientific">candidate division WOR-1 bacterium RIFOXYB2_FULL_36_35</name>
    <dbReference type="NCBI Taxonomy" id="1802578"/>
    <lineage>
        <taxon>Bacteria</taxon>
        <taxon>Bacillati</taxon>
        <taxon>Saganbacteria</taxon>
    </lineage>
</organism>
<protein>
    <submittedName>
        <fullName evidence="1">Uncharacterized protein</fullName>
    </submittedName>
</protein>